<accession>A0A392LWP0</accession>
<evidence type="ECO:0000313" key="2">
    <source>
        <dbReference type="Proteomes" id="UP000265520"/>
    </source>
</evidence>
<comment type="caution">
    <text evidence="1">The sequence shown here is derived from an EMBL/GenBank/DDBJ whole genome shotgun (WGS) entry which is preliminary data.</text>
</comment>
<sequence length="241" mass="27338">MESKGVDFSRELLGFIDGLPVKSLRELLNSDSHGVSVVAAFFDSVVEGVDLWFSDDQSRDQPRFRMKMKVNHDDDVAIFSIFDEEVQKLAVETCPLMLAMGESCSLYPDEMECFYGDAYLCKVEKRDSQDFEMLPSFKVRSICNDVGVVDMFFHEYVIGAEKIVSFGKTLSGVSENSTPRPDQSCFRRKRKVKKDGLGACVETLVYCRRKSCVRRKLCFDVGGDHAVKKRMESKSSESHQI</sequence>
<gene>
    <name evidence="1" type="ORF">A2U01_0000132</name>
</gene>
<dbReference type="EMBL" id="LXQA010000079">
    <property type="protein sequence ID" value="MCH79383.1"/>
    <property type="molecule type" value="Genomic_DNA"/>
</dbReference>
<protein>
    <submittedName>
        <fullName evidence="1">Replication factor A protein</fullName>
    </submittedName>
</protein>
<reference evidence="1 2" key="1">
    <citation type="journal article" date="2018" name="Front. Plant Sci.">
        <title>Red Clover (Trifolium pratense) and Zigzag Clover (T. medium) - A Picture of Genomic Similarities and Differences.</title>
        <authorList>
            <person name="Dluhosova J."/>
            <person name="Istvanek J."/>
            <person name="Nedelnik J."/>
            <person name="Repkova J."/>
        </authorList>
    </citation>
    <scope>NUCLEOTIDE SEQUENCE [LARGE SCALE GENOMIC DNA]</scope>
    <source>
        <strain evidence="2">cv. 10/8</strain>
        <tissue evidence="1">Leaf</tissue>
    </source>
</reference>
<organism evidence="1 2">
    <name type="scientific">Trifolium medium</name>
    <dbReference type="NCBI Taxonomy" id="97028"/>
    <lineage>
        <taxon>Eukaryota</taxon>
        <taxon>Viridiplantae</taxon>
        <taxon>Streptophyta</taxon>
        <taxon>Embryophyta</taxon>
        <taxon>Tracheophyta</taxon>
        <taxon>Spermatophyta</taxon>
        <taxon>Magnoliopsida</taxon>
        <taxon>eudicotyledons</taxon>
        <taxon>Gunneridae</taxon>
        <taxon>Pentapetalae</taxon>
        <taxon>rosids</taxon>
        <taxon>fabids</taxon>
        <taxon>Fabales</taxon>
        <taxon>Fabaceae</taxon>
        <taxon>Papilionoideae</taxon>
        <taxon>50 kb inversion clade</taxon>
        <taxon>NPAAA clade</taxon>
        <taxon>Hologalegina</taxon>
        <taxon>IRL clade</taxon>
        <taxon>Trifolieae</taxon>
        <taxon>Trifolium</taxon>
    </lineage>
</organism>
<evidence type="ECO:0000313" key="1">
    <source>
        <dbReference type="EMBL" id="MCH79383.1"/>
    </source>
</evidence>
<keyword evidence="2" id="KW-1185">Reference proteome</keyword>
<proteinExistence type="predicted"/>
<name>A0A392LWP0_9FABA</name>
<dbReference type="Proteomes" id="UP000265520">
    <property type="component" value="Unassembled WGS sequence"/>
</dbReference>
<dbReference type="AlphaFoldDB" id="A0A392LWP0"/>